<dbReference type="CDD" id="cd16031">
    <property type="entry name" value="G6S_like"/>
    <property type="match status" value="1"/>
</dbReference>
<dbReference type="InterPro" id="IPR024607">
    <property type="entry name" value="Sulfatase_CS"/>
</dbReference>
<dbReference type="InterPro" id="IPR017850">
    <property type="entry name" value="Alkaline_phosphatase_core_sf"/>
</dbReference>
<evidence type="ECO:0000259" key="4">
    <source>
        <dbReference type="Pfam" id="PF16347"/>
    </source>
</evidence>
<dbReference type="Pfam" id="PF16347">
    <property type="entry name" value="SGSH_C"/>
    <property type="match status" value="1"/>
</dbReference>
<feature type="signal peptide" evidence="3">
    <location>
        <begin position="1"/>
        <end position="27"/>
    </location>
</feature>
<comment type="similarity">
    <text evidence="1">Belongs to the sulfatase family.</text>
</comment>
<sequence>MKTSRLQKTKQLTVAGMAALAATSSLVAEDAKPDPRPNILFIFSDDHALKTIGAYNPEYTADNPLNATPNIDRIAEEGAVFTRSFCTNSICQPSRASVLTGKHSHKNGVWGNGAPWDNQQWVFTRELAKNGYQTAMIGKWHMHPYPSTEFDYHKTLTGYGGQGRYYQPLFINHDGQEVQETGYSTDLITDYSIEWMENRDKTKPFLMMCQYKAPHTNVMPALRHLREFKEDIPVPDTYFDNFDGRSEYLKHTWMSMHGLQVPEVLKISPKLGEYDREKLHHTNPYHYMVPLTLEEAKAWHKHYDPMNDDYNKRRAEGKLQDGSKELSIYRYQRYMNDYMAVIDGVDENVGRLMKYLDDEGIADNTIIIYSSDQGFLLGEHGITDKRVALEESMMMPFIIRWPGHIKPGQRNDAMIQNIDYAPTFLEAAGIEIPADVQGRSLLPVFQGETPDDWRTSIYYHYHQTGEYNLPKIESVRSKRYKLNRYYGHRDPELAKLGEQWELFDLDKDPQELNNLYNNPEMAPVRQEMKEELDKLREQYEVQEQE</sequence>
<gene>
    <name evidence="5" type="ORF">JIN82_16415</name>
</gene>
<organism evidence="5 6">
    <name type="scientific">Persicirhabdus sediminis</name>
    <dbReference type="NCBI Taxonomy" id="454144"/>
    <lineage>
        <taxon>Bacteria</taxon>
        <taxon>Pseudomonadati</taxon>
        <taxon>Verrucomicrobiota</taxon>
        <taxon>Verrucomicrobiia</taxon>
        <taxon>Verrucomicrobiales</taxon>
        <taxon>Verrucomicrobiaceae</taxon>
        <taxon>Persicirhabdus</taxon>
    </lineage>
</organism>
<accession>A0A8J7SLE1</accession>
<evidence type="ECO:0000313" key="5">
    <source>
        <dbReference type="EMBL" id="MBK1792749.1"/>
    </source>
</evidence>
<dbReference type="InterPro" id="IPR032506">
    <property type="entry name" value="SGSH_C"/>
</dbReference>
<keyword evidence="3" id="KW-0732">Signal</keyword>
<dbReference type="PROSITE" id="PS00149">
    <property type="entry name" value="SULFATASE_2"/>
    <property type="match status" value="1"/>
</dbReference>
<evidence type="ECO:0000256" key="1">
    <source>
        <dbReference type="ARBA" id="ARBA00008779"/>
    </source>
</evidence>
<dbReference type="GO" id="GO:0016787">
    <property type="term" value="F:hydrolase activity"/>
    <property type="evidence" value="ECO:0007669"/>
    <property type="project" value="UniProtKB-KW"/>
</dbReference>
<dbReference type="Gene3D" id="3.40.720.10">
    <property type="entry name" value="Alkaline Phosphatase, subunit A"/>
    <property type="match status" value="2"/>
</dbReference>
<feature type="domain" description="N-sulphoglucosamine sulphohydrolase C-terminal" evidence="4">
    <location>
        <begin position="378"/>
        <end position="538"/>
    </location>
</feature>
<dbReference type="PANTHER" id="PTHR43108:SF6">
    <property type="entry name" value="N-SULPHOGLUCOSAMINE SULPHOHYDROLASE"/>
    <property type="match status" value="1"/>
</dbReference>
<dbReference type="Proteomes" id="UP000624703">
    <property type="component" value="Unassembled WGS sequence"/>
</dbReference>
<dbReference type="RefSeq" id="WP_200312758.1">
    <property type="nucleotide sequence ID" value="NZ_JAENIM010000047.1"/>
</dbReference>
<evidence type="ECO:0000256" key="3">
    <source>
        <dbReference type="SAM" id="SignalP"/>
    </source>
</evidence>
<evidence type="ECO:0000313" key="6">
    <source>
        <dbReference type="Proteomes" id="UP000624703"/>
    </source>
</evidence>
<comment type="caution">
    <text evidence="5">The sequence shown here is derived from an EMBL/GenBank/DDBJ whole genome shotgun (WGS) entry which is preliminary data.</text>
</comment>
<dbReference type="PANTHER" id="PTHR43108">
    <property type="entry name" value="N-ACETYLGLUCOSAMINE-6-SULFATASE FAMILY MEMBER"/>
    <property type="match status" value="1"/>
</dbReference>
<evidence type="ECO:0000256" key="2">
    <source>
        <dbReference type="ARBA" id="ARBA00022801"/>
    </source>
</evidence>
<reference evidence="5" key="1">
    <citation type="submission" date="2021-01" db="EMBL/GenBank/DDBJ databases">
        <title>Modified the classification status of verrucomicrobia.</title>
        <authorList>
            <person name="Feng X."/>
        </authorList>
    </citation>
    <scope>NUCLEOTIDE SEQUENCE</scope>
    <source>
        <strain evidence="5">_KCTC 22039</strain>
    </source>
</reference>
<dbReference type="EMBL" id="JAENIM010000047">
    <property type="protein sequence ID" value="MBK1792749.1"/>
    <property type="molecule type" value="Genomic_DNA"/>
</dbReference>
<name>A0A8J7SLE1_9BACT</name>
<keyword evidence="6" id="KW-1185">Reference proteome</keyword>
<dbReference type="AlphaFoldDB" id="A0A8J7SLE1"/>
<keyword evidence="2" id="KW-0378">Hydrolase</keyword>
<proteinExistence type="inferred from homology"/>
<dbReference type="SUPFAM" id="SSF53649">
    <property type="entry name" value="Alkaline phosphatase-like"/>
    <property type="match status" value="1"/>
</dbReference>
<feature type="chain" id="PRO_5035152573" evidence="3">
    <location>
        <begin position="28"/>
        <end position="545"/>
    </location>
</feature>
<protein>
    <submittedName>
        <fullName evidence="5">Sulfatase</fullName>
    </submittedName>
</protein>